<evidence type="ECO:0000256" key="8">
    <source>
        <dbReference type="ARBA" id="ARBA00023180"/>
    </source>
</evidence>
<dbReference type="Pfam" id="PF08246">
    <property type="entry name" value="Inhibitor_I29"/>
    <property type="match status" value="1"/>
</dbReference>
<dbReference type="SUPFAM" id="SSF54403">
    <property type="entry name" value="Cystatin/monellin"/>
    <property type="match status" value="2"/>
</dbReference>
<dbReference type="Pfam" id="PF00112">
    <property type="entry name" value="Peptidase_C1"/>
    <property type="match status" value="1"/>
</dbReference>
<comment type="similarity">
    <text evidence="1">Belongs to the peptidase C1 family.</text>
</comment>
<dbReference type="CDD" id="cd02248">
    <property type="entry name" value="Peptidase_C1A"/>
    <property type="match status" value="1"/>
</dbReference>
<dbReference type="PROSITE" id="PS00287">
    <property type="entry name" value="CYSTATIN"/>
    <property type="match status" value="1"/>
</dbReference>
<dbReference type="FunFam" id="3.90.70.10:FF:000130">
    <property type="entry name" value="Cysteine proteinase 1"/>
    <property type="match status" value="1"/>
</dbReference>
<dbReference type="InterPro" id="IPR025661">
    <property type="entry name" value="Pept_asp_AS"/>
</dbReference>
<dbReference type="PROSITE" id="PS00640">
    <property type="entry name" value="THIOL_PROTEASE_ASN"/>
    <property type="match status" value="1"/>
</dbReference>
<feature type="signal peptide" evidence="9">
    <location>
        <begin position="1"/>
        <end position="15"/>
    </location>
</feature>
<dbReference type="SMART" id="SM00645">
    <property type="entry name" value="Pept_C1"/>
    <property type="match status" value="1"/>
</dbReference>
<evidence type="ECO:0000256" key="1">
    <source>
        <dbReference type="ARBA" id="ARBA00008455"/>
    </source>
</evidence>
<dbReference type="Gene3D" id="3.10.450.10">
    <property type="match status" value="2"/>
</dbReference>
<dbReference type="InterPro" id="IPR018073">
    <property type="entry name" value="Prot_inh_cystat_CS"/>
</dbReference>
<reference evidence="13" key="1">
    <citation type="submission" date="2015-12" db="EMBL/GenBank/DDBJ databases">
        <title>Molecular and transcriptional profiling of a molluscan Cathepsin F ortholog from disk Abalone (Haliotis discus discus).</title>
        <authorList>
            <person name="Bathige S.D.N.K."/>
            <person name="Lee J."/>
        </authorList>
    </citation>
    <scope>NUCLEOTIDE SEQUENCE</scope>
</reference>
<evidence type="ECO:0000256" key="5">
    <source>
        <dbReference type="ARBA" id="ARBA00022807"/>
    </source>
</evidence>
<keyword evidence="4" id="KW-0378">Hydrolase</keyword>
<evidence type="ECO:0000259" key="11">
    <source>
        <dbReference type="SMART" id="SM00645"/>
    </source>
</evidence>
<dbReference type="SMART" id="SM00043">
    <property type="entry name" value="CY"/>
    <property type="match status" value="2"/>
</dbReference>
<keyword evidence="5" id="KW-0788">Thiol protease</keyword>
<dbReference type="InterPro" id="IPR000668">
    <property type="entry name" value="Peptidase_C1A_C"/>
</dbReference>
<dbReference type="PROSITE" id="PS00139">
    <property type="entry name" value="THIOL_PROTEASE_CYS"/>
    <property type="match status" value="1"/>
</dbReference>
<evidence type="ECO:0000256" key="4">
    <source>
        <dbReference type="ARBA" id="ARBA00022801"/>
    </source>
</evidence>
<feature type="domain" description="Cathepsin propeptide inhibitor" evidence="12">
    <location>
        <begin position="408"/>
        <end position="465"/>
    </location>
</feature>
<dbReference type="GO" id="GO:0006508">
    <property type="term" value="P:proteolysis"/>
    <property type="evidence" value="ECO:0007669"/>
    <property type="project" value="UniProtKB-KW"/>
</dbReference>
<organism evidence="13">
    <name type="scientific">Haliotis discus discus</name>
    <name type="common">disc abalone</name>
    <dbReference type="NCBI Taxonomy" id="91233"/>
    <lineage>
        <taxon>Eukaryota</taxon>
        <taxon>Metazoa</taxon>
        <taxon>Spiralia</taxon>
        <taxon>Lophotrochozoa</taxon>
        <taxon>Mollusca</taxon>
        <taxon>Gastropoda</taxon>
        <taxon>Vetigastropoda</taxon>
        <taxon>Lepetellida</taxon>
        <taxon>Haliotoidea</taxon>
        <taxon>Haliotidae</taxon>
        <taxon>Haliotis</taxon>
    </lineage>
</organism>
<keyword evidence="8" id="KW-0325">Glycoprotein</keyword>
<keyword evidence="7" id="KW-1015">Disulfide bond</keyword>
<protein>
    <submittedName>
        <fullName evidence="13">Cathepsin F</fullName>
    </submittedName>
</protein>
<dbReference type="InterPro" id="IPR046350">
    <property type="entry name" value="Cystatin_sf"/>
</dbReference>
<dbReference type="InterPro" id="IPR013128">
    <property type="entry name" value="Peptidase_C1A"/>
</dbReference>
<dbReference type="InterPro" id="IPR013201">
    <property type="entry name" value="Prot_inhib_I29"/>
</dbReference>
<evidence type="ECO:0000259" key="10">
    <source>
        <dbReference type="SMART" id="SM00043"/>
    </source>
</evidence>
<accession>A0A1U9AJM1</accession>
<keyword evidence="3 9" id="KW-0732">Signal</keyword>
<dbReference type="InterPro" id="IPR025660">
    <property type="entry name" value="Pept_his_AS"/>
</dbReference>
<feature type="domain" description="Cystatin" evidence="10">
    <location>
        <begin position="114"/>
        <end position="222"/>
    </location>
</feature>
<evidence type="ECO:0000256" key="6">
    <source>
        <dbReference type="ARBA" id="ARBA00023145"/>
    </source>
</evidence>
<dbReference type="PRINTS" id="PR00705">
    <property type="entry name" value="PAPAIN"/>
</dbReference>
<dbReference type="PANTHER" id="PTHR12411">
    <property type="entry name" value="CYSTEINE PROTEASE FAMILY C1-RELATED"/>
    <property type="match status" value="1"/>
</dbReference>
<dbReference type="Pfam" id="PF00031">
    <property type="entry name" value="Cystatin"/>
    <property type="match status" value="1"/>
</dbReference>
<feature type="chain" id="PRO_5013341522" evidence="9">
    <location>
        <begin position="16"/>
        <end position="709"/>
    </location>
</feature>
<dbReference type="AlphaFoldDB" id="A0A1U9AJM1"/>
<dbReference type="CDD" id="cd00042">
    <property type="entry name" value="CY"/>
    <property type="match status" value="2"/>
</dbReference>
<dbReference type="EMBL" id="KU351391">
    <property type="protein sequence ID" value="ANK58238.1"/>
    <property type="molecule type" value="mRNA"/>
</dbReference>
<dbReference type="SMART" id="SM00848">
    <property type="entry name" value="Inhibitor_I29"/>
    <property type="match status" value="1"/>
</dbReference>
<feature type="domain" description="Cystatin" evidence="10">
    <location>
        <begin position="23"/>
        <end position="111"/>
    </location>
</feature>
<dbReference type="GO" id="GO:0008234">
    <property type="term" value="F:cysteine-type peptidase activity"/>
    <property type="evidence" value="ECO:0007669"/>
    <property type="project" value="UniProtKB-KW"/>
</dbReference>
<dbReference type="InterPro" id="IPR038765">
    <property type="entry name" value="Papain-like_cys_pep_sf"/>
</dbReference>
<dbReference type="Gene3D" id="3.90.70.10">
    <property type="entry name" value="Cysteine proteinases"/>
    <property type="match status" value="1"/>
</dbReference>
<evidence type="ECO:0000313" key="13">
    <source>
        <dbReference type="EMBL" id="ANK58238.1"/>
    </source>
</evidence>
<feature type="domain" description="Peptidase C1A papain C-terminal" evidence="11">
    <location>
        <begin position="496"/>
        <end position="707"/>
    </location>
</feature>
<dbReference type="PROSITE" id="PS00639">
    <property type="entry name" value="THIOL_PROTEASE_HIS"/>
    <property type="match status" value="1"/>
</dbReference>
<evidence type="ECO:0000256" key="2">
    <source>
        <dbReference type="ARBA" id="ARBA00022670"/>
    </source>
</evidence>
<evidence type="ECO:0000256" key="9">
    <source>
        <dbReference type="SAM" id="SignalP"/>
    </source>
</evidence>
<dbReference type="SUPFAM" id="SSF54001">
    <property type="entry name" value="Cysteine proteinases"/>
    <property type="match status" value="1"/>
</dbReference>
<dbReference type="Pfam" id="PF16845">
    <property type="entry name" value="SQAPI"/>
    <property type="match status" value="1"/>
</dbReference>
<evidence type="ECO:0000259" key="12">
    <source>
        <dbReference type="SMART" id="SM00848"/>
    </source>
</evidence>
<keyword evidence="6" id="KW-0865">Zymogen</keyword>
<keyword evidence="2" id="KW-0645">Protease</keyword>
<evidence type="ECO:0000256" key="3">
    <source>
        <dbReference type="ARBA" id="ARBA00022729"/>
    </source>
</evidence>
<dbReference type="GO" id="GO:0004869">
    <property type="term" value="F:cysteine-type endopeptidase inhibitor activity"/>
    <property type="evidence" value="ECO:0007669"/>
    <property type="project" value="InterPro"/>
</dbReference>
<name>A0A1U9AJM1_HALDI</name>
<dbReference type="InterPro" id="IPR000010">
    <property type="entry name" value="Cystatin_dom"/>
</dbReference>
<sequence>MKLCILLSFLPLIYGHGSYGNLKLVGGWENADISKDDVQTMAKFALDTVNAKENSQRQMVTIESATTQVVSGINYKIVLRVTNGGTDELCHVTVYDQSWTSTRNLTDYSCKPRTVLGGVKPASLDKDVQAAVMFAVEYHNSRVNSMYRAVAQSVEHVTKQVVAGTLYTFSVSMVDTRCGNSPTNKGKGLEDCAVSDKPVKTACSYKVLYQAWKKPNFTLESEKCGQQNDQPAAPVSNQIPKIEELLKPMLAGVKVGDSLPELKDDLASKLKDLLSKHKTPRLEELLGPDKTLPLFGLPNQQNKAQLLSNKIGPLLKRQKKDLIPENLHPLLEHIGTGLLGAFKHVIGGDNHDFQKHGETKPLIGGGDHDFQKHGETKPLIGGDDHDFQKHGRGNLGGDGHDLCHGGHFKDFMIKNGKFYKTDEEEAKRFAIFCENMKTARQLNKTEQGTAVYGATKFADLTQKEFKEKYLSKTTWDKIPNYGASTMYRAKIPRGTTPKAFDWRDHGAVTPVKNQGQCGSCWAFSTTGNIEGQWQIKNKRLISLSEQELVDCDKLDEGCNGGLPSNAYMSIMKLGGLETEGDYKYDGEDEKCTFNKSEVVVKISGAVNISSNEDDMASWLAQNGPISIGINANAMQFYFGGISHPWSIFCNPKSLDHGVLIVGYGVEGSEPYWIVKNSWGPDWGEKGYYRVYRGGGVCGLNTMCTSAVVN</sequence>
<dbReference type="InterPro" id="IPR000169">
    <property type="entry name" value="Pept_cys_AS"/>
</dbReference>
<dbReference type="InterPro" id="IPR039417">
    <property type="entry name" value="Peptidase_C1A_papain-like"/>
</dbReference>
<evidence type="ECO:0000256" key="7">
    <source>
        <dbReference type="ARBA" id="ARBA00023157"/>
    </source>
</evidence>
<proteinExistence type="evidence at transcript level"/>